<sequence length="2510" mass="272968">MSTRGGFLLDEDPRCFDPAFFGMTGLEVETMDASQRKLLEVIYEAFENSGETWDSVSGSRTGVFVGNFSLDPASNWIMDPSLQIALDKLGALSPTSTCHTFDASADGYARGEGFAAVYLKRTSLAVEDGSPIRAMIRGTAVNANGRTGGITRPSTAGQEAVIRKAYENAGGLRLEDTTYFEIHGTGTPAGDPIEVSAVGNVFSSVRSDSPQDRLLIGSVKTNLGHTEGASALAALMKVVLSLEMGLIPPSIGVETLNPKIDFQKAGVEVVRDITPWPKGKLRRASINSFGFGGANGHCIIDHVNNVLPDYVKPGVTHRPYGNGLMSSVRPVNGHLRCHEHTRNGQTINSSGHSQKIGNATTTNGTNDDRPKKTKRAEATTRQLVVLPFSAHSEASLKLNIDALSLTGHQSSLADVAYTLSAKRSKLAQRTFRIVDKENVVEGLGIKQRIFQSPLDTARIGFVFTGQGAQWHAMGSELFEYRAFRSAIEYLDFVLMALPTPPKWAIKDLLSGNCEENLIQTPEISQTACTAVQIGLVDLLNSWSVRPSGVVGHSSGEMAAAYAAGYITSAEAITAAYFRGKAVAKNSANGAMIAVGLGPEQASKYLVGQEEQIRIAAINSPDSTTLSGEAELIEKLSATLTEAGVFNRLLRTGGNAYHSHHMIPLSRDYSNTLSDGLERIRGLGLRDKLLRFLPVPWVSSVTPDKSISEVEITEVYWRANLESPVRFSEAVSNLVTSHNLRIDLLVEIGPHPALKSPLDQIVKKVGKSIPYFSTLKRKEDGRASLLKLAGSLFGYNTEIDMVSVNAVDGLDGTNPILVHGCTAVDLPPYQYNYGTLKYYESRASKEYRLRSVPRHDIIGSKVAGNAKLRPQWRNILRLKDLPWLSDHRLLPDPVFPAAGFFLMAVVAASQTYEEISDPLRVTGYSLRNVSIKSALRIPENDYGVEVMLSMELMDTATAKSPSWASFSVSSVARDSTDWTEHCSGLIKVEVSDAELLKISTVMDSRAVDARGWYKKFASIGLGYGPTFQGLSQIRSDPGQNLAVAQVALDTTLDTVPGGQSSYPIHPTSLDSLFQLGLIACHGGQLDKATTAFVPIHLSQMYLTNGDFQDWGTGIAIGELRGLRGAYAKLQLLNQTGKVILDIDSLRCISYSESKSFENAVAKPFSSPFTRLVWRPDIRTLTGPQCRELFPPPPQNVDKAHLFPVLNKVACLIVVDIYKMFINTENVPNPSGNIGHFISWIKRRVEQDQTTEMVEARQLPNDERLQSLLELYKDTDHLVEVKIARLIHENVKDIFYSRRTGVDLMIERGLLTELYQTGLFMTGAYPQLFNIFDSLGHADPNLTILELGAGTGGATRVAMKALVGPNGIKRYKEYTFTDITPGFLTSARESLQEYHDVNFSVLDIEKDPLEQGYQPVYDVVVASQTLHATASITNTLENCRRLLKPGGKLVLVENTQNNILVGIILGTLTGYWHGVPDGRTDSPFLSRELWNTALLKTGFTGAEVVLDDYPEPHNTTTVLVSTLLDLEGSFAQNKANGVKGVTEVQLLHGSKGAPILLDKIARALEQRGMSTKTISLDDNTTNTVLPHSRVIAFLDQENLLLDCDEHRLKTFQHLVANTASLTCLTSCGLAKGRKPDGSFISGLLRTIATENPAGKFLSIDIDAEDFNIEDADLVRSVIDQEMALQSQSEEDSGDREFVWQDGCLWVSRFVPDAGLQQYSEIIKTPTRTGGTELRTLDSQGPVRAAFETPGILSSIYFKPYTDLLQPLQRDWIEVKVAAVGLNWKDLGLSSGRFDGNNFSSEYTGVVTKTGVDVTSLAVGDRVYGMGRGHFGNYTRVPAAFAQRLEPNDDLVEAATIPLVYMTAVYAFEYVTQLREGQKVLIQSATGGLGLAAIQLAQSKGAEVYATVGTPEKATFLTDIMHIPSSCIFSSRDVSDLSRAVRVTGTDGFDVILSTASGDLLYESVKALAPLGHLIDVGRMDVVDSHTLGLELFQKCATFSSFDLSIVLDRDPVLGGKLMKAVSNYHHAGKIGPIRPYATYDVSQLDQVLLGFSKGTHIGKFVVTFQNPDSLVKMVASPPTAHFDPRKRYLVTGGLGSLGRSIIAWMADRGAHDLVVLSRSGINSPEAIELVSKLGSRGVQVRAVICDVSKHDQVTRAIQEITSDGDRPLKGIVHAAVSYQDISFDKVTAKRWRGSLAAKVLGTKNLHEATASIPLDFFVMTTSLETVFSLATQSAYTAANNFQDAFARYRRRLGLPASTVSFGLINDVGWTSTDSTTVDMFARNKTLTVSECQVLTLLEPAFLNKDHETASKVLESRPQWLGGHQDPLSAANILTCLDPAALAAKKREDAELEKSTSATSPRWYSDGRVSLIMRAFDDALRHTGNSAGGQSAADQQGGKSAIARLRHQFDEDVKAGHDKYAETLAFVTEAIVTAVAEILFIDASGVDPARPVAAYGVDSLIAAELRNWFHVALGSDIRTLDLLDAHMSIAALAVDIVNKAIEKNTGSVSARAS</sequence>
<feature type="compositionally biased region" description="Polar residues" evidence="9">
    <location>
        <begin position="343"/>
        <end position="356"/>
    </location>
</feature>
<keyword evidence="5" id="KW-0560">Oxidoreductase</keyword>
<dbReference type="CDD" id="cd02440">
    <property type="entry name" value="AdoMet_MTases"/>
    <property type="match status" value="1"/>
</dbReference>
<dbReference type="SMART" id="SM00823">
    <property type="entry name" value="PKS_PP"/>
    <property type="match status" value="1"/>
</dbReference>
<evidence type="ECO:0000256" key="1">
    <source>
        <dbReference type="ARBA" id="ARBA00022450"/>
    </source>
</evidence>
<feature type="region of interest" description="C-terminal hotdog fold" evidence="8">
    <location>
        <begin position="1003"/>
        <end position="1155"/>
    </location>
</feature>
<dbReference type="GO" id="GO:0006633">
    <property type="term" value="P:fatty acid biosynthetic process"/>
    <property type="evidence" value="ECO:0007669"/>
    <property type="project" value="TreeGrafter"/>
</dbReference>
<keyword evidence="3" id="KW-0808">Transferase</keyword>
<dbReference type="CDD" id="cd00833">
    <property type="entry name" value="PKS"/>
    <property type="match status" value="1"/>
</dbReference>
<dbReference type="GO" id="GO:0008168">
    <property type="term" value="F:methyltransferase activity"/>
    <property type="evidence" value="ECO:0007669"/>
    <property type="project" value="UniProtKB-KW"/>
</dbReference>
<dbReference type="Gene3D" id="3.90.180.10">
    <property type="entry name" value="Medium-chain alcohol dehydrogenases, catalytic domain"/>
    <property type="match status" value="1"/>
</dbReference>
<evidence type="ECO:0000259" key="10">
    <source>
        <dbReference type="PROSITE" id="PS50075"/>
    </source>
</evidence>
<evidence type="ECO:0000313" key="13">
    <source>
        <dbReference type="EMBL" id="KAK7734288.1"/>
    </source>
</evidence>
<feature type="active site" description="Proton acceptor; for dehydratase activity" evidence="8">
    <location>
        <position position="886"/>
    </location>
</feature>
<dbReference type="InterPro" id="IPR050091">
    <property type="entry name" value="PKS_NRPS_Biosynth_Enz"/>
</dbReference>
<dbReference type="SMART" id="SM00826">
    <property type="entry name" value="PKS_DH"/>
    <property type="match status" value="1"/>
</dbReference>
<dbReference type="InterPro" id="IPR013968">
    <property type="entry name" value="PKS_KR"/>
</dbReference>
<dbReference type="InterPro" id="IPR049900">
    <property type="entry name" value="PKS_mFAS_DH"/>
</dbReference>
<dbReference type="SUPFAM" id="SSF53901">
    <property type="entry name" value="Thiolase-like"/>
    <property type="match status" value="2"/>
</dbReference>
<dbReference type="InterPro" id="IPR057326">
    <property type="entry name" value="KR_dom"/>
</dbReference>
<dbReference type="EMBL" id="JAJSPL020000043">
    <property type="protein sequence ID" value="KAK7734288.1"/>
    <property type="molecule type" value="Genomic_DNA"/>
</dbReference>
<dbReference type="GO" id="GO:0016491">
    <property type="term" value="F:oxidoreductase activity"/>
    <property type="evidence" value="ECO:0007669"/>
    <property type="project" value="UniProtKB-KW"/>
</dbReference>
<dbReference type="InterPro" id="IPR009081">
    <property type="entry name" value="PP-bd_ACP"/>
</dbReference>
<dbReference type="InterPro" id="IPR020806">
    <property type="entry name" value="PKS_PP-bd"/>
</dbReference>
<evidence type="ECO:0000256" key="3">
    <source>
        <dbReference type="ARBA" id="ARBA00022679"/>
    </source>
</evidence>
<keyword evidence="2" id="KW-0597">Phosphoprotein</keyword>
<dbReference type="PROSITE" id="PS52004">
    <property type="entry name" value="KS3_2"/>
    <property type="match status" value="1"/>
</dbReference>
<dbReference type="SUPFAM" id="SSF52151">
    <property type="entry name" value="FabD/lysophospholipase-like"/>
    <property type="match status" value="1"/>
</dbReference>
<dbReference type="Pfam" id="PF00698">
    <property type="entry name" value="Acyl_transf_1"/>
    <property type="match status" value="1"/>
</dbReference>
<dbReference type="Pfam" id="PF08240">
    <property type="entry name" value="ADH_N"/>
    <property type="match status" value="1"/>
</dbReference>
<dbReference type="SMART" id="SM00829">
    <property type="entry name" value="PKS_ER"/>
    <property type="match status" value="1"/>
</dbReference>
<keyword evidence="6" id="KW-0511">Multifunctional enzyme</keyword>
<dbReference type="InterPro" id="IPR013149">
    <property type="entry name" value="ADH-like_C"/>
</dbReference>
<dbReference type="InterPro" id="IPR032821">
    <property type="entry name" value="PKS_assoc"/>
</dbReference>
<reference evidence="13 14" key="1">
    <citation type="journal article" date="2023" name="PLoS ONE">
        <title>Cytospora paraplurivora sp. nov. isolated from orchards with fruit tree decline syndrome in Ontario, Canada.</title>
        <authorList>
            <person name="Ilyukhin E."/>
            <person name="Nguyen H.D.T."/>
            <person name="Castle A.J."/>
            <person name="Ellouze W."/>
        </authorList>
    </citation>
    <scope>NUCLEOTIDE SEQUENCE [LARGE SCALE GENOMIC DNA]</scope>
    <source>
        <strain evidence="13 14">FDS-564</strain>
    </source>
</reference>
<keyword evidence="14" id="KW-1185">Reference proteome</keyword>
<evidence type="ECO:0000256" key="8">
    <source>
        <dbReference type="PROSITE-ProRule" id="PRU01363"/>
    </source>
</evidence>
<dbReference type="SMART" id="SM00825">
    <property type="entry name" value="PKS_KS"/>
    <property type="match status" value="1"/>
</dbReference>
<dbReference type="Pfam" id="PF14765">
    <property type="entry name" value="PS-DH"/>
    <property type="match status" value="1"/>
</dbReference>
<dbReference type="InterPro" id="IPR020843">
    <property type="entry name" value="ER"/>
</dbReference>
<comment type="caution">
    <text evidence="13">The sequence shown here is derived from an EMBL/GenBank/DDBJ whole genome shotgun (WGS) entry which is preliminary data.</text>
</comment>
<dbReference type="InterPro" id="IPR016039">
    <property type="entry name" value="Thiolase-like"/>
</dbReference>
<dbReference type="PANTHER" id="PTHR43775:SF50">
    <property type="entry name" value="HIGHLY REDUCING POLYKETIDE SYNTHASE SRDA"/>
    <property type="match status" value="1"/>
</dbReference>
<dbReference type="PROSITE" id="PS50075">
    <property type="entry name" value="CARRIER"/>
    <property type="match status" value="1"/>
</dbReference>
<evidence type="ECO:0000256" key="5">
    <source>
        <dbReference type="ARBA" id="ARBA00023002"/>
    </source>
</evidence>
<dbReference type="Pfam" id="PF02801">
    <property type="entry name" value="Ketoacyl-synt_C"/>
    <property type="match status" value="1"/>
</dbReference>
<dbReference type="Pfam" id="PF21089">
    <property type="entry name" value="PKS_DH_N"/>
    <property type="match status" value="1"/>
</dbReference>
<proteinExistence type="predicted"/>
<dbReference type="Pfam" id="PF16197">
    <property type="entry name" value="KAsynt_C_assoc"/>
    <property type="match status" value="1"/>
</dbReference>
<dbReference type="SUPFAM" id="SSF51735">
    <property type="entry name" value="NAD(P)-binding Rossmann-fold domains"/>
    <property type="match status" value="2"/>
</dbReference>
<dbReference type="InterPro" id="IPR016035">
    <property type="entry name" value="Acyl_Trfase/lysoPLipase"/>
</dbReference>
<organism evidence="13 14">
    <name type="scientific">Cytospora paraplurivora</name>
    <dbReference type="NCBI Taxonomy" id="2898453"/>
    <lineage>
        <taxon>Eukaryota</taxon>
        <taxon>Fungi</taxon>
        <taxon>Dikarya</taxon>
        <taxon>Ascomycota</taxon>
        <taxon>Pezizomycotina</taxon>
        <taxon>Sordariomycetes</taxon>
        <taxon>Sordariomycetidae</taxon>
        <taxon>Diaporthales</taxon>
        <taxon>Cytosporaceae</taxon>
        <taxon>Cytospora</taxon>
    </lineage>
</organism>
<dbReference type="InterPro" id="IPR016036">
    <property type="entry name" value="Malonyl_transacylase_ACP-bd"/>
</dbReference>
<feature type="domain" description="PKS/mFAS DH" evidence="12">
    <location>
        <begin position="854"/>
        <end position="1155"/>
    </location>
</feature>
<protein>
    <submittedName>
        <fullName evidence="13">Type I Iterative PKS</fullName>
    </submittedName>
</protein>
<dbReference type="InterPro" id="IPR013154">
    <property type="entry name" value="ADH-like_N"/>
</dbReference>
<dbReference type="GO" id="GO:0004312">
    <property type="term" value="F:fatty acid synthase activity"/>
    <property type="evidence" value="ECO:0007669"/>
    <property type="project" value="TreeGrafter"/>
</dbReference>
<dbReference type="Pfam" id="PF00107">
    <property type="entry name" value="ADH_zinc_N"/>
    <property type="match status" value="1"/>
</dbReference>
<evidence type="ECO:0000256" key="9">
    <source>
        <dbReference type="SAM" id="MobiDB-lite"/>
    </source>
</evidence>
<dbReference type="Pfam" id="PF08659">
    <property type="entry name" value="KR"/>
    <property type="match status" value="1"/>
</dbReference>
<dbReference type="InterPro" id="IPR042104">
    <property type="entry name" value="PKS_dehydratase_sf"/>
</dbReference>
<feature type="active site" description="Proton donor; for dehydratase activity" evidence="8">
    <location>
        <position position="1069"/>
    </location>
</feature>
<dbReference type="InterPro" id="IPR049551">
    <property type="entry name" value="PKS_DH_C"/>
</dbReference>
<evidence type="ECO:0000259" key="12">
    <source>
        <dbReference type="PROSITE" id="PS52019"/>
    </source>
</evidence>
<evidence type="ECO:0000256" key="6">
    <source>
        <dbReference type="ARBA" id="ARBA00023268"/>
    </source>
</evidence>
<dbReference type="CDD" id="cd05195">
    <property type="entry name" value="enoyl_red"/>
    <property type="match status" value="1"/>
</dbReference>
<dbReference type="PROSITE" id="PS52019">
    <property type="entry name" value="PKS_MFAS_DH"/>
    <property type="match status" value="1"/>
</dbReference>
<dbReference type="SMART" id="SM00822">
    <property type="entry name" value="PKS_KR"/>
    <property type="match status" value="1"/>
</dbReference>
<dbReference type="InterPro" id="IPR014043">
    <property type="entry name" value="Acyl_transferase_dom"/>
</dbReference>
<dbReference type="InterPro" id="IPR001227">
    <property type="entry name" value="Ac_transferase_dom_sf"/>
</dbReference>
<dbReference type="CDD" id="cd05274">
    <property type="entry name" value="KR_FAS_SDR_x"/>
    <property type="match status" value="1"/>
</dbReference>
<dbReference type="Pfam" id="PF23297">
    <property type="entry name" value="ACP_SdgA_C"/>
    <property type="match status" value="1"/>
</dbReference>
<feature type="region of interest" description="Disordered" evidence="9">
    <location>
        <begin position="343"/>
        <end position="376"/>
    </location>
</feature>
<evidence type="ECO:0000256" key="7">
    <source>
        <dbReference type="ARBA" id="ARBA00023315"/>
    </source>
</evidence>
<feature type="domain" description="Carrier" evidence="10">
    <location>
        <begin position="2419"/>
        <end position="2497"/>
    </location>
</feature>
<dbReference type="SMART" id="SM00827">
    <property type="entry name" value="PKS_AT"/>
    <property type="match status" value="1"/>
</dbReference>
<keyword evidence="4" id="KW-0521">NADP</keyword>
<gene>
    <name evidence="13" type="ORF">SLS53_007938</name>
</gene>
<feature type="domain" description="Ketosynthase family 3 (KS3)" evidence="11">
    <location>
        <begin position="1"/>
        <end position="302"/>
    </location>
</feature>
<dbReference type="Gene3D" id="3.40.50.720">
    <property type="entry name" value="NAD(P)-binding Rossmann-like Domain"/>
    <property type="match status" value="3"/>
</dbReference>
<dbReference type="PROSITE" id="PS00012">
    <property type="entry name" value="PHOSPHOPANTETHEINE"/>
    <property type="match status" value="1"/>
</dbReference>
<name>A0AAN9U746_9PEZI</name>
<dbReference type="GO" id="GO:0031177">
    <property type="term" value="F:phosphopantetheine binding"/>
    <property type="evidence" value="ECO:0007669"/>
    <property type="project" value="InterPro"/>
</dbReference>
<dbReference type="Gene3D" id="3.40.366.10">
    <property type="entry name" value="Malonyl-Coenzyme A Acyl Carrier Protein, domain 2"/>
    <property type="match status" value="1"/>
</dbReference>
<dbReference type="InterPro" id="IPR014030">
    <property type="entry name" value="Ketoacyl_synth_N"/>
</dbReference>
<dbReference type="InterPro" id="IPR011032">
    <property type="entry name" value="GroES-like_sf"/>
</dbReference>
<evidence type="ECO:0000313" key="14">
    <source>
        <dbReference type="Proteomes" id="UP001320245"/>
    </source>
</evidence>
<dbReference type="SUPFAM" id="SSF50129">
    <property type="entry name" value="GroES-like"/>
    <property type="match status" value="1"/>
</dbReference>
<dbReference type="Proteomes" id="UP001320245">
    <property type="component" value="Unassembled WGS sequence"/>
</dbReference>
<dbReference type="SUPFAM" id="SSF53335">
    <property type="entry name" value="S-adenosyl-L-methionine-dependent methyltransferases"/>
    <property type="match status" value="1"/>
</dbReference>
<dbReference type="Pfam" id="PF00109">
    <property type="entry name" value="ketoacyl-synt"/>
    <property type="match status" value="2"/>
</dbReference>
<dbReference type="InterPro" id="IPR013217">
    <property type="entry name" value="Methyltransf_12"/>
</dbReference>
<dbReference type="GO" id="GO:0044550">
    <property type="term" value="P:secondary metabolite biosynthetic process"/>
    <property type="evidence" value="ECO:0007669"/>
    <property type="project" value="TreeGrafter"/>
</dbReference>
<dbReference type="Gene3D" id="1.10.1200.10">
    <property type="entry name" value="ACP-like"/>
    <property type="match status" value="1"/>
</dbReference>
<dbReference type="Gene3D" id="3.10.129.110">
    <property type="entry name" value="Polyketide synthase dehydratase"/>
    <property type="match status" value="1"/>
</dbReference>
<dbReference type="InterPro" id="IPR036291">
    <property type="entry name" value="NAD(P)-bd_dom_sf"/>
</dbReference>
<dbReference type="InterPro" id="IPR014031">
    <property type="entry name" value="Ketoacyl_synth_C"/>
</dbReference>
<feature type="compositionally biased region" description="Basic and acidic residues" evidence="9">
    <location>
        <begin position="366"/>
        <end position="376"/>
    </location>
</feature>
<keyword evidence="7" id="KW-0012">Acyltransferase</keyword>
<dbReference type="InterPro" id="IPR036736">
    <property type="entry name" value="ACP-like_sf"/>
</dbReference>
<evidence type="ECO:0000256" key="4">
    <source>
        <dbReference type="ARBA" id="ARBA00022857"/>
    </source>
</evidence>
<dbReference type="SUPFAM" id="SSF47336">
    <property type="entry name" value="ACP-like"/>
    <property type="match status" value="1"/>
</dbReference>
<dbReference type="InterPro" id="IPR049552">
    <property type="entry name" value="PKS_DH_N"/>
</dbReference>
<feature type="region of interest" description="N-terminal hotdog fold" evidence="8">
    <location>
        <begin position="854"/>
        <end position="992"/>
    </location>
</feature>
<accession>A0AAN9U746</accession>
<dbReference type="Gene3D" id="3.40.50.150">
    <property type="entry name" value="Vaccinia Virus protein VP39"/>
    <property type="match status" value="1"/>
</dbReference>
<dbReference type="PANTHER" id="PTHR43775">
    <property type="entry name" value="FATTY ACID SYNTHASE"/>
    <property type="match status" value="1"/>
</dbReference>
<evidence type="ECO:0000256" key="2">
    <source>
        <dbReference type="ARBA" id="ARBA00022553"/>
    </source>
</evidence>
<keyword evidence="1" id="KW-0596">Phosphopantetheine</keyword>
<evidence type="ECO:0000259" key="11">
    <source>
        <dbReference type="PROSITE" id="PS52004"/>
    </source>
</evidence>
<dbReference type="InterPro" id="IPR029063">
    <property type="entry name" value="SAM-dependent_MTases_sf"/>
</dbReference>
<dbReference type="InterPro" id="IPR020841">
    <property type="entry name" value="PKS_Beta-ketoAc_synthase_dom"/>
</dbReference>
<dbReference type="GO" id="GO:0032259">
    <property type="term" value="P:methylation"/>
    <property type="evidence" value="ECO:0007669"/>
    <property type="project" value="UniProtKB-KW"/>
</dbReference>
<dbReference type="Gene3D" id="3.40.47.10">
    <property type="match status" value="2"/>
</dbReference>
<dbReference type="SUPFAM" id="SSF55048">
    <property type="entry name" value="Probable ACP-binding domain of malonyl-CoA ACP transacylase"/>
    <property type="match status" value="1"/>
</dbReference>
<dbReference type="InterPro" id="IPR006162">
    <property type="entry name" value="Ppantetheine_attach_site"/>
</dbReference>
<dbReference type="Pfam" id="PF08242">
    <property type="entry name" value="Methyltransf_12"/>
    <property type="match status" value="1"/>
</dbReference>
<dbReference type="InterPro" id="IPR020807">
    <property type="entry name" value="PKS_DH"/>
</dbReference>